<dbReference type="Pfam" id="PF07887">
    <property type="entry name" value="Calmodulin_bind"/>
    <property type="match status" value="2"/>
</dbReference>
<dbReference type="PANTHER" id="PTHR31713:SF96">
    <property type="entry name" value="OS02G0562300 PROTEIN"/>
    <property type="match status" value="1"/>
</dbReference>
<evidence type="ECO:0000256" key="3">
    <source>
        <dbReference type="ARBA" id="ARBA00023015"/>
    </source>
</evidence>
<dbReference type="AlphaFoldDB" id="A0AA41VAI1"/>
<organism evidence="11 12">
    <name type="scientific">Papaver nudicaule</name>
    <name type="common">Iceland poppy</name>
    <dbReference type="NCBI Taxonomy" id="74823"/>
    <lineage>
        <taxon>Eukaryota</taxon>
        <taxon>Viridiplantae</taxon>
        <taxon>Streptophyta</taxon>
        <taxon>Embryophyta</taxon>
        <taxon>Tracheophyta</taxon>
        <taxon>Spermatophyta</taxon>
        <taxon>Magnoliopsida</taxon>
        <taxon>Ranunculales</taxon>
        <taxon>Papaveraceae</taxon>
        <taxon>Papaveroideae</taxon>
        <taxon>Papaver</taxon>
    </lineage>
</organism>
<proteinExistence type="inferred from homology"/>
<evidence type="ECO:0000313" key="12">
    <source>
        <dbReference type="Proteomes" id="UP001177140"/>
    </source>
</evidence>
<feature type="domain" description="Calmodulin binding protein-like N-terminal" evidence="8">
    <location>
        <begin position="95"/>
        <end position="148"/>
    </location>
</feature>
<evidence type="ECO:0000256" key="7">
    <source>
        <dbReference type="ARBA" id="ARBA00023242"/>
    </source>
</evidence>
<comment type="similarity">
    <text evidence="2">Belongs to the plant ACBP60 protein family.</text>
</comment>
<accession>A0AA41VAI1</accession>
<comment type="caution">
    <text evidence="11">The sequence shown here is derived from an EMBL/GenBank/DDBJ whole genome shotgun (WGS) entry which is preliminary data.</text>
</comment>
<feature type="domain" description="Calmodulin binding protein central" evidence="9">
    <location>
        <begin position="190"/>
        <end position="246"/>
    </location>
</feature>
<dbReference type="GO" id="GO:0080142">
    <property type="term" value="P:regulation of salicylic acid biosynthetic process"/>
    <property type="evidence" value="ECO:0007669"/>
    <property type="project" value="TreeGrafter"/>
</dbReference>
<dbReference type="InterPro" id="IPR046829">
    <property type="entry name" value="Calmod_bind_C"/>
</dbReference>
<sequence>MESLLSCDCTSVYSCRFHRGVYDGQDVAGNTTKHPTKTDQPFLLIYFLQFYVEQLGTLIDCVASFINSMDPDINTMDLDIKLKGLMEETCSYSLGQAIHVVLFDASTRRVVTSGPESSAKLDIVVLEGDFNNDDEEGWTRDDFEKHLVWIRSRKFRLGLKISSGFCEGVRIREAKTNAFTVKDHRGERLEIGKDGSFHKRLNKSGIYNVEQFLRYVVRDAQKLRNILGSGMSNKMWEVLVDHAKTCVLGGMLYVYYADDTRNVGVVFNNIYEFTGLISSGQYVSPDSVTESQKVNLLT</sequence>
<keyword evidence="3" id="KW-0805">Transcription regulation</keyword>
<dbReference type="GO" id="GO:0005634">
    <property type="term" value="C:nucleus"/>
    <property type="evidence" value="ECO:0007669"/>
    <property type="project" value="UniProtKB-SubCell"/>
</dbReference>
<keyword evidence="12" id="KW-1185">Reference proteome</keyword>
<evidence type="ECO:0000256" key="4">
    <source>
        <dbReference type="ARBA" id="ARBA00023125"/>
    </source>
</evidence>
<evidence type="ECO:0000313" key="11">
    <source>
        <dbReference type="EMBL" id="MCL7037551.1"/>
    </source>
</evidence>
<dbReference type="GO" id="GO:0043565">
    <property type="term" value="F:sequence-specific DNA binding"/>
    <property type="evidence" value="ECO:0007669"/>
    <property type="project" value="TreeGrafter"/>
</dbReference>
<dbReference type="Pfam" id="PF20451">
    <property type="entry name" value="Calmod_bind_M"/>
    <property type="match status" value="1"/>
</dbReference>
<keyword evidence="4" id="KW-0238">DNA-binding</keyword>
<feature type="domain" description="Calmodulin binding protein-like N-terminal" evidence="8">
    <location>
        <begin position="149"/>
        <end position="184"/>
    </location>
</feature>
<keyword evidence="6" id="KW-0804">Transcription</keyword>
<dbReference type="InterPro" id="IPR046831">
    <property type="entry name" value="Calmodulin_bind_N"/>
</dbReference>
<keyword evidence="7" id="KW-0539">Nucleus</keyword>
<dbReference type="Pfam" id="PF20452">
    <property type="entry name" value="Calmod_bind_C"/>
    <property type="match status" value="1"/>
</dbReference>
<dbReference type="GO" id="GO:0005516">
    <property type="term" value="F:calmodulin binding"/>
    <property type="evidence" value="ECO:0007669"/>
    <property type="project" value="InterPro"/>
</dbReference>
<gene>
    <name evidence="11" type="ORF">MKW94_006283</name>
</gene>
<name>A0AA41VAI1_PAPNU</name>
<dbReference type="PANTHER" id="PTHR31713">
    <property type="entry name" value="OS02G0177800 PROTEIN"/>
    <property type="match status" value="1"/>
</dbReference>
<dbReference type="EMBL" id="JAJJMA010180488">
    <property type="protein sequence ID" value="MCL7037551.1"/>
    <property type="molecule type" value="Genomic_DNA"/>
</dbReference>
<comment type="subcellular location">
    <subcellularLocation>
        <location evidence="1">Nucleus</location>
    </subcellularLocation>
</comment>
<feature type="domain" description="Calmodulin binding protein C-terminal" evidence="10">
    <location>
        <begin position="252"/>
        <end position="294"/>
    </location>
</feature>
<dbReference type="GO" id="GO:0003700">
    <property type="term" value="F:DNA-binding transcription factor activity"/>
    <property type="evidence" value="ECO:0007669"/>
    <property type="project" value="TreeGrafter"/>
</dbReference>
<evidence type="ECO:0000259" key="8">
    <source>
        <dbReference type="Pfam" id="PF07887"/>
    </source>
</evidence>
<dbReference type="InterPro" id="IPR046830">
    <property type="entry name" value="Calmod_bind_M"/>
</dbReference>
<evidence type="ECO:0000256" key="5">
    <source>
        <dbReference type="ARBA" id="ARBA00023159"/>
    </source>
</evidence>
<evidence type="ECO:0000259" key="10">
    <source>
        <dbReference type="Pfam" id="PF20452"/>
    </source>
</evidence>
<keyword evidence="5" id="KW-0010">Activator</keyword>
<evidence type="ECO:0000256" key="2">
    <source>
        <dbReference type="ARBA" id="ARBA00007214"/>
    </source>
</evidence>
<evidence type="ECO:0008006" key="13">
    <source>
        <dbReference type="Google" id="ProtNLM"/>
    </source>
</evidence>
<dbReference type="InterPro" id="IPR012416">
    <property type="entry name" value="CBP60"/>
</dbReference>
<protein>
    <recommendedName>
        <fullName evidence="13">Calmodulin-binding protein</fullName>
    </recommendedName>
</protein>
<dbReference type="Proteomes" id="UP001177140">
    <property type="component" value="Unassembled WGS sequence"/>
</dbReference>
<evidence type="ECO:0000256" key="1">
    <source>
        <dbReference type="ARBA" id="ARBA00004123"/>
    </source>
</evidence>
<evidence type="ECO:0000259" key="9">
    <source>
        <dbReference type="Pfam" id="PF20451"/>
    </source>
</evidence>
<evidence type="ECO:0000256" key="6">
    <source>
        <dbReference type="ARBA" id="ARBA00023163"/>
    </source>
</evidence>
<reference evidence="11" key="1">
    <citation type="submission" date="2022-03" db="EMBL/GenBank/DDBJ databases">
        <title>A functionally conserved STORR gene fusion in Papaver species that diverged 16.8 million years ago.</title>
        <authorList>
            <person name="Catania T."/>
        </authorList>
    </citation>
    <scope>NUCLEOTIDE SEQUENCE</scope>
    <source>
        <strain evidence="11">S-191538</strain>
    </source>
</reference>